<feature type="transmembrane region" description="Helical" evidence="2">
    <location>
        <begin position="301"/>
        <end position="322"/>
    </location>
</feature>
<gene>
    <name evidence="3" type="ORF">L9W94_14800</name>
</gene>
<dbReference type="RefSeq" id="WP_274683610.1">
    <property type="nucleotide sequence ID" value="NZ_JAKNBA010000029.1"/>
</dbReference>
<dbReference type="EMBL" id="JAKNBA010000029">
    <property type="protein sequence ID" value="MDE1243400.1"/>
    <property type="molecule type" value="Genomic_DNA"/>
</dbReference>
<dbReference type="PIRSF" id="PIRSF028153">
    <property type="entry name" value="MSHA_biogenesis_protein_MshI"/>
    <property type="match status" value="1"/>
</dbReference>
<evidence type="ECO:0000256" key="2">
    <source>
        <dbReference type="SAM" id="Phobius"/>
    </source>
</evidence>
<name>A0A9X4F2M0_9VIBR</name>
<feature type="coiled-coil region" evidence="1">
    <location>
        <begin position="329"/>
        <end position="356"/>
    </location>
</feature>
<dbReference type="Proteomes" id="UP001140979">
    <property type="component" value="Unassembled WGS sequence"/>
</dbReference>
<sequence>MNVQSLIEKIKPSKAATKQLFVVVQPEAIYFSSLEGFTLPREVPLEGATWQSVLLDSVKGLNTKGLVVHLVLHSNLYQTYQIEKPNLPKEEWSVALPFLLKDLINEKVTEIVADAFPLPIGNKIQAYVVAKRLVLEVSALLQANGLLLGKVIPESEVWARSAGELGNFLLLHRNKNSSFKFDAFIDRKCSFQRTIRGVVPPITGVASSALQLDGLALELQRSIDYLSSQLKGASLHQLKVQCDEEDQQELVDALNERLSVKVSLLDERHPDSVDLLLEKITSINDEMLNLYPEHLKPKKDYFSLSAVVAVWGGVTLLMLLMYGGYQWQNQRQLQQLQMVQSEAQTLKVQFEQMKQKADRHKPSADKIAAIERLKLEIKAKQDSLNAVHQFDESQQVGYSGVMRSLAKLSRNDISLTSIEIDSDKLDLHGLAREAKVIPNWLSQFKSELNLVGRSFEKLKIGRNEQDIITFELKTTEGDK</sequence>
<keyword evidence="2" id="KW-0472">Membrane</keyword>
<accession>A0A9X4F2M0</accession>
<dbReference type="Gene3D" id="3.30.420.380">
    <property type="match status" value="1"/>
</dbReference>
<evidence type="ECO:0000256" key="1">
    <source>
        <dbReference type="SAM" id="Coils"/>
    </source>
</evidence>
<comment type="caution">
    <text evidence="3">The sequence shown here is derived from an EMBL/GenBank/DDBJ whole genome shotgun (WGS) entry which is preliminary data.</text>
</comment>
<proteinExistence type="predicted"/>
<dbReference type="InterPro" id="IPR016871">
    <property type="entry name" value="MSHA_biogenesis_MshI"/>
</dbReference>
<evidence type="ECO:0000313" key="4">
    <source>
        <dbReference type="Proteomes" id="UP001140979"/>
    </source>
</evidence>
<evidence type="ECO:0000313" key="3">
    <source>
        <dbReference type="EMBL" id="MDE1243400.1"/>
    </source>
</evidence>
<dbReference type="InterPro" id="IPR043129">
    <property type="entry name" value="ATPase_NBD"/>
</dbReference>
<keyword evidence="1" id="KW-0175">Coiled coil</keyword>
<organism evidence="3 4">
    <name type="scientific">Vibrio aestuarianus</name>
    <dbReference type="NCBI Taxonomy" id="28171"/>
    <lineage>
        <taxon>Bacteria</taxon>
        <taxon>Pseudomonadati</taxon>
        <taxon>Pseudomonadota</taxon>
        <taxon>Gammaproteobacteria</taxon>
        <taxon>Vibrionales</taxon>
        <taxon>Vibrionaceae</taxon>
        <taxon>Vibrio</taxon>
    </lineage>
</organism>
<reference evidence="3" key="1">
    <citation type="submission" date="2022-02" db="EMBL/GenBank/DDBJ databases">
        <title>Emergence and expansion in Europe of a Vibrio aestuarianus clonal complex pathogenic for oysters.</title>
        <authorList>
            <person name="Mesnil A."/>
            <person name="Travers M.-A."/>
        </authorList>
    </citation>
    <scope>NUCLEOTIDE SEQUENCE</scope>
    <source>
        <strain evidence="3">19_064_11T1</strain>
    </source>
</reference>
<dbReference type="SUPFAM" id="SSF53067">
    <property type="entry name" value="Actin-like ATPase domain"/>
    <property type="match status" value="1"/>
</dbReference>
<keyword evidence="2" id="KW-1133">Transmembrane helix</keyword>
<keyword evidence="2" id="KW-0812">Transmembrane</keyword>
<dbReference type="AlphaFoldDB" id="A0A9X4F2M0"/>
<protein>
    <submittedName>
        <fullName evidence="3">MSHA biogenesis protein MshI</fullName>
    </submittedName>
</protein>